<accession>A0A6B1DUS7</accession>
<feature type="coiled-coil region" evidence="1">
    <location>
        <begin position="163"/>
        <end position="194"/>
    </location>
</feature>
<sequence length="460" mass="52423">METRLMQFARALRAAGVPVSMAETVDAAGALTALGIKDREPFRISLRSTLIKRTIHLPVFDELFPIFFDGKAELPPDMDNALENLSDEEAEQLALALRQLKDDIADSLRRLLRGEPLTRQDLNQLAAMTGLDRARNMRWSEWMVRRMQAALKHDSVRRAMAEIAKLLEQVGFSKERLDELREMLQANIEAETGQLQNFAGQRITDNMQARPPSEDVEDLLHAPFGRLGEDEMNVLRQEVRRLSAALRSRISLRQKRQKTGTLDLKATIRRNLGHGGVPFTLSYKRRQKKPRLVVICDVSTSMRYCTELMLGLIHAMQDQISRTYAFAFNDHLEYITPDLAHGSAQEAVDRVLVRMPPGHYSTDLGGSLAEFDREWLDLVNHRTTLLMVGDGRNNFRDPETGIFQEMARRCTRTIWLNPEPPMLWGTGDSDMNEYLPFCDHVLQVQTMAELTAAVDELLTR</sequence>
<dbReference type="EMBL" id="VXPY01000049">
    <property type="protein sequence ID" value="MYD90124.1"/>
    <property type="molecule type" value="Genomic_DNA"/>
</dbReference>
<comment type="caution">
    <text evidence="2">The sequence shown here is derived from an EMBL/GenBank/DDBJ whole genome shotgun (WGS) entry which is preliminary data.</text>
</comment>
<dbReference type="InterPro" id="IPR008912">
    <property type="entry name" value="Uncharacterised_CoxE"/>
</dbReference>
<proteinExistence type="predicted"/>
<dbReference type="AlphaFoldDB" id="A0A6B1DUS7"/>
<protein>
    <submittedName>
        <fullName evidence="2">VWA domain-containing protein</fullName>
    </submittedName>
</protein>
<dbReference type="PANTHER" id="PTHR39338">
    <property type="entry name" value="BLL5662 PROTEIN-RELATED"/>
    <property type="match status" value="1"/>
</dbReference>
<dbReference type="InterPro" id="IPR011195">
    <property type="entry name" value="UCP010256"/>
</dbReference>
<reference evidence="2" key="1">
    <citation type="submission" date="2019-09" db="EMBL/GenBank/DDBJ databases">
        <title>Characterisation of the sponge microbiome using genome-centric metagenomics.</title>
        <authorList>
            <person name="Engelberts J.P."/>
            <person name="Robbins S.J."/>
            <person name="De Goeij J.M."/>
            <person name="Aranda M."/>
            <person name="Bell S.C."/>
            <person name="Webster N.S."/>
        </authorList>
    </citation>
    <scope>NUCLEOTIDE SEQUENCE</scope>
    <source>
        <strain evidence="2">SB0662_bin_9</strain>
    </source>
</reference>
<dbReference type="InterPro" id="IPR036465">
    <property type="entry name" value="vWFA_dom_sf"/>
</dbReference>
<dbReference type="SUPFAM" id="SSF53300">
    <property type="entry name" value="vWA-like"/>
    <property type="match status" value="1"/>
</dbReference>
<evidence type="ECO:0000256" key="1">
    <source>
        <dbReference type="SAM" id="Coils"/>
    </source>
</evidence>
<evidence type="ECO:0000313" key="2">
    <source>
        <dbReference type="EMBL" id="MYD90124.1"/>
    </source>
</evidence>
<organism evidence="2">
    <name type="scientific">Caldilineaceae bacterium SB0662_bin_9</name>
    <dbReference type="NCBI Taxonomy" id="2605258"/>
    <lineage>
        <taxon>Bacteria</taxon>
        <taxon>Bacillati</taxon>
        <taxon>Chloroflexota</taxon>
        <taxon>Caldilineae</taxon>
        <taxon>Caldilineales</taxon>
        <taxon>Caldilineaceae</taxon>
    </lineage>
</organism>
<name>A0A6B1DUS7_9CHLR</name>
<keyword evidence="1" id="KW-0175">Coiled coil</keyword>
<dbReference type="PIRSF" id="PIRSF010256">
    <property type="entry name" value="CoxE_vWa"/>
    <property type="match status" value="1"/>
</dbReference>
<dbReference type="PANTHER" id="PTHR39338:SF5">
    <property type="entry name" value="BLR6139 PROTEIN"/>
    <property type="match status" value="1"/>
</dbReference>
<dbReference type="Pfam" id="PF05762">
    <property type="entry name" value="VWA_CoxE"/>
    <property type="match status" value="1"/>
</dbReference>
<gene>
    <name evidence="2" type="ORF">F4Y08_07260</name>
</gene>